<feature type="region of interest" description="Disordered" evidence="1">
    <location>
        <begin position="165"/>
        <end position="193"/>
    </location>
</feature>
<feature type="compositionally biased region" description="Basic and acidic residues" evidence="1">
    <location>
        <begin position="589"/>
        <end position="599"/>
    </location>
</feature>
<evidence type="ECO:0000256" key="2">
    <source>
        <dbReference type="SAM" id="Phobius"/>
    </source>
</evidence>
<evidence type="ECO:0000256" key="1">
    <source>
        <dbReference type="SAM" id="MobiDB-lite"/>
    </source>
</evidence>
<proteinExistence type="predicted"/>
<feature type="compositionally biased region" description="Pro residues" evidence="1">
    <location>
        <begin position="1"/>
        <end position="10"/>
    </location>
</feature>
<dbReference type="Proteomes" id="UP001165060">
    <property type="component" value="Unassembled WGS sequence"/>
</dbReference>
<evidence type="ECO:0000313" key="4">
    <source>
        <dbReference type="Proteomes" id="UP001165060"/>
    </source>
</evidence>
<gene>
    <name evidence="3" type="ORF">TeGR_g6304</name>
</gene>
<feature type="transmembrane region" description="Helical" evidence="2">
    <location>
        <begin position="325"/>
        <end position="344"/>
    </location>
</feature>
<feature type="transmembrane region" description="Helical" evidence="2">
    <location>
        <begin position="499"/>
        <end position="520"/>
    </location>
</feature>
<protein>
    <submittedName>
        <fullName evidence="3">Uncharacterized protein</fullName>
    </submittedName>
</protein>
<accession>A0ABQ6N4Q5</accession>
<feature type="transmembrane region" description="Helical" evidence="2">
    <location>
        <begin position="464"/>
        <end position="484"/>
    </location>
</feature>
<feature type="transmembrane region" description="Helical" evidence="2">
    <location>
        <begin position="289"/>
        <end position="313"/>
    </location>
</feature>
<feature type="compositionally biased region" description="Polar residues" evidence="1">
    <location>
        <begin position="72"/>
        <end position="84"/>
    </location>
</feature>
<keyword evidence="4" id="KW-1185">Reference proteome</keyword>
<feature type="transmembrane region" description="Helical" evidence="2">
    <location>
        <begin position="260"/>
        <end position="283"/>
    </location>
</feature>
<reference evidence="3 4" key="1">
    <citation type="journal article" date="2023" name="Commun. Biol.">
        <title>Genome analysis of Parmales, the sister group of diatoms, reveals the evolutionary specialization of diatoms from phago-mixotrophs to photoautotrophs.</title>
        <authorList>
            <person name="Ban H."/>
            <person name="Sato S."/>
            <person name="Yoshikawa S."/>
            <person name="Yamada K."/>
            <person name="Nakamura Y."/>
            <person name="Ichinomiya M."/>
            <person name="Sato N."/>
            <person name="Blanc-Mathieu R."/>
            <person name="Endo H."/>
            <person name="Kuwata A."/>
            <person name="Ogata H."/>
        </authorList>
    </citation>
    <scope>NUCLEOTIDE SEQUENCE [LARGE SCALE GENOMIC DNA]</scope>
</reference>
<feature type="region of interest" description="Disordered" evidence="1">
    <location>
        <begin position="1"/>
        <end position="84"/>
    </location>
</feature>
<feature type="compositionally biased region" description="Polar residues" evidence="1">
    <location>
        <begin position="18"/>
        <end position="42"/>
    </location>
</feature>
<keyword evidence="2" id="KW-0812">Transmembrane</keyword>
<feature type="transmembrane region" description="Helical" evidence="2">
    <location>
        <begin position="350"/>
        <end position="369"/>
    </location>
</feature>
<keyword evidence="2" id="KW-1133">Transmembrane helix</keyword>
<feature type="region of interest" description="Disordered" evidence="1">
    <location>
        <begin position="579"/>
        <end position="607"/>
    </location>
</feature>
<keyword evidence="2" id="KW-0472">Membrane</keyword>
<comment type="caution">
    <text evidence="3">The sequence shown here is derived from an EMBL/GenBank/DDBJ whole genome shotgun (WGS) entry which is preliminary data.</text>
</comment>
<evidence type="ECO:0000313" key="3">
    <source>
        <dbReference type="EMBL" id="GMI39948.1"/>
    </source>
</evidence>
<organism evidence="3 4">
    <name type="scientific">Tetraparma gracilis</name>
    <dbReference type="NCBI Taxonomy" id="2962635"/>
    <lineage>
        <taxon>Eukaryota</taxon>
        <taxon>Sar</taxon>
        <taxon>Stramenopiles</taxon>
        <taxon>Ochrophyta</taxon>
        <taxon>Bolidophyceae</taxon>
        <taxon>Parmales</taxon>
        <taxon>Triparmaceae</taxon>
        <taxon>Tetraparma</taxon>
    </lineage>
</organism>
<name>A0ABQ6N4Q5_9STRA</name>
<sequence length="607" mass="67122">MAPSPPPVTRTPPLLTPDQSLSLIRMNSDQDNVPTSRPSSWRLQGVDQDDLGESRPSSWNSARSDFPPPTPETTSRANSLSLDSSAAKKQAEALSKILEDTLSSRLDEFKSSEQPPTQIITLTEEDKRYFNELIDDKLLELRSEIYDELTAALHEQSETVVQLLRSKQKRGDGAETQDNPAAASSDGFDGERRIRNSTLSNIDEEMISSVKSSLEAVENEVLRQRNKSKLLEAKKKGSAGSASKLMFHSSDEVEHKSHGAVIRIILTVLSSAPPIFLVVAALATGDDKFYHAAVAFYPLGSQFVFLHFLITIERPSQAPGFEEKLHFWLAFWCHWGSVVTYVALNPSIAPIWGCVVLALFTSSPMYFVLRQVRAAVQQNHLMVGDLGEYVDEAFMTVLGILLPQVYYFLETVGSFLGEEEGANVGRNANLAVNLNLLELCLFEIAVVGTGVANIKSVICMSIPNFLKVSFVFLCCSTVIAIFFVGSKEKETEMTSDSQLVLWGLFTVFATLPVLILAKYLPLQEIIARRRRTLQVTGRSDREKAWNIGGDYKRNQGNSQLPKQLGVVVSAHDREISAQRRASNAGLMREFSRPLKEQEGGGRGASFS</sequence>
<dbReference type="EMBL" id="BRYB01000899">
    <property type="protein sequence ID" value="GMI39948.1"/>
    <property type="molecule type" value="Genomic_DNA"/>
</dbReference>